<sequence>MSQESVNQSCPLCFTEKRSPFHQDRREYFYCPTCHLVFVPPKYFLSPKEEQAQYDHHENSVDDPRYRRFLGRLFTPLSERIVPGSNGLDFGSGPGPTLSVMFEEAGHKMAIYDPFYAPDLKPLQQQYDFITASEVVEHLHQPRQELDRLWSCLKPNGFLGVMTKRVINRQAFSSWHYKNDPTHVCFFSLETFQWLANHWSANLTVSGDDVVLFQKSNSSDSD</sequence>
<dbReference type="AlphaFoldDB" id="A0A517WQG9"/>
<evidence type="ECO:0000313" key="2">
    <source>
        <dbReference type="Proteomes" id="UP000318384"/>
    </source>
</evidence>
<organism evidence="1 2">
    <name type="scientific">Gimesia aquarii</name>
    <dbReference type="NCBI Taxonomy" id="2527964"/>
    <lineage>
        <taxon>Bacteria</taxon>
        <taxon>Pseudomonadati</taxon>
        <taxon>Planctomycetota</taxon>
        <taxon>Planctomycetia</taxon>
        <taxon>Planctomycetales</taxon>
        <taxon>Planctomycetaceae</taxon>
        <taxon>Gimesia</taxon>
    </lineage>
</organism>
<dbReference type="InterPro" id="IPR029063">
    <property type="entry name" value="SAM-dependent_MTases_sf"/>
</dbReference>
<keyword evidence="1" id="KW-0489">Methyltransferase</keyword>
<dbReference type="OrthoDB" id="9816564at2"/>
<protein>
    <submittedName>
        <fullName evidence="1">Methyltransferase domain protein</fullName>
    </submittedName>
</protein>
<dbReference type="Gene3D" id="3.40.50.150">
    <property type="entry name" value="Vaccinia Virus protein VP39"/>
    <property type="match status" value="1"/>
</dbReference>
<dbReference type="GO" id="GO:0032259">
    <property type="term" value="P:methylation"/>
    <property type="evidence" value="ECO:0007669"/>
    <property type="project" value="UniProtKB-KW"/>
</dbReference>
<dbReference type="SUPFAM" id="SSF53335">
    <property type="entry name" value="S-adenosyl-L-methionine-dependent methyltransferases"/>
    <property type="match status" value="1"/>
</dbReference>
<evidence type="ECO:0000313" key="1">
    <source>
        <dbReference type="EMBL" id="QDU07476.1"/>
    </source>
</evidence>
<dbReference type="Pfam" id="PF13489">
    <property type="entry name" value="Methyltransf_23"/>
    <property type="match status" value="1"/>
</dbReference>
<name>A0A517WQG9_9PLAN</name>
<dbReference type="EMBL" id="CP037422">
    <property type="protein sequence ID" value="QDU07476.1"/>
    <property type="molecule type" value="Genomic_DNA"/>
</dbReference>
<accession>A0A517WQG9</accession>
<gene>
    <name evidence="1" type="ORF">V202x_08320</name>
</gene>
<dbReference type="Proteomes" id="UP000318384">
    <property type="component" value="Chromosome"/>
</dbReference>
<dbReference type="RefSeq" id="WP_145171449.1">
    <property type="nucleotide sequence ID" value="NZ_CP037422.1"/>
</dbReference>
<keyword evidence="2" id="KW-1185">Reference proteome</keyword>
<reference evidence="1 2" key="1">
    <citation type="submission" date="2019-03" db="EMBL/GenBank/DDBJ databases">
        <title>Deep-cultivation of Planctomycetes and their phenomic and genomic characterization uncovers novel biology.</title>
        <authorList>
            <person name="Wiegand S."/>
            <person name="Jogler M."/>
            <person name="Boedeker C."/>
            <person name="Pinto D."/>
            <person name="Vollmers J."/>
            <person name="Rivas-Marin E."/>
            <person name="Kohn T."/>
            <person name="Peeters S.H."/>
            <person name="Heuer A."/>
            <person name="Rast P."/>
            <person name="Oberbeckmann S."/>
            <person name="Bunk B."/>
            <person name="Jeske O."/>
            <person name="Meyerdierks A."/>
            <person name="Storesund J.E."/>
            <person name="Kallscheuer N."/>
            <person name="Luecker S."/>
            <person name="Lage O.M."/>
            <person name="Pohl T."/>
            <person name="Merkel B.J."/>
            <person name="Hornburger P."/>
            <person name="Mueller R.-W."/>
            <person name="Bruemmer F."/>
            <person name="Labrenz M."/>
            <person name="Spormann A.M."/>
            <person name="Op den Camp H."/>
            <person name="Overmann J."/>
            <person name="Amann R."/>
            <person name="Jetten M.S.M."/>
            <person name="Mascher T."/>
            <person name="Medema M.H."/>
            <person name="Devos D.P."/>
            <person name="Kaster A.-K."/>
            <person name="Ovreas L."/>
            <person name="Rohde M."/>
            <person name="Galperin M.Y."/>
            <person name="Jogler C."/>
        </authorList>
    </citation>
    <scope>NUCLEOTIDE SEQUENCE [LARGE SCALE GENOMIC DNA]</scope>
    <source>
        <strain evidence="1 2">V202</strain>
    </source>
</reference>
<proteinExistence type="predicted"/>
<dbReference type="GO" id="GO:0008168">
    <property type="term" value="F:methyltransferase activity"/>
    <property type="evidence" value="ECO:0007669"/>
    <property type="project" value="UniProtKB-KW"/>
</dbReference>
<keyword evidence="1" id="KW-0808">Transferase</keyword>